<keyword evidence="11" id="KW-1185">Reference proteome</keyword>
<evidence type="ECO:0000259" key="9">
    <source>
        <dbReference type="Pfam" id="PF17390"/>
    </source>
</evidence>
<dbReference type="EC" id="3.2.1.40" evidence="2"/>
<evidence type="ECO:0000256" key="1">
    <source>
        <dbReference type="ARBA" id="ARBA00001445"/>
    </source>
</evidence>
<dbReference type="InterPro" id="IPR016007">
    <property type="entry name" value="Alpha_rhamnosid"/>
</dbReference>
<reference evidence="11" key="1">
    <citation type="submission" date="2023-07" db="EMBL/GenBank/DDBJ databases">
        <title>Conexibacter stalactiti sp. nov., isolated from stalactites in a lava cave and emended description of the genus Conexibacter.</title>
        <authorList>
            <person name="Lee S.D."/>
        </authorList>
    </citation>
    <scope>NUCLEOTIDE SEQUENCE [LARGE SCALE GENOMIC DNA]</scope>
    <source>
        <strain evidence="11">KCTC 39840</strain>
    </source>
</reference>
<keyword evidence="3 10" id="KW-0378">Hydrolase</keyword>
<comment type="catalytic activity">
    <reaction evidence="1">
        <text>Hydrolysis of terminal non-reducing alpha-L-rhamnose residues in alpha-L-rhamnosides.</text>
        <dbReference type="EC" id="3.2.1.40"/>
    </reaction>
</comment>
<dbReference type="InterPro" id="IPR008902">
    <property type="entry name" value="Rhamnosid_concanavalin"/>
</dbReference>
<feature type="domain" description="Alpha-L-rhamnosidase six-hairpin glycosidase" evidence="8">
    <location>
        <begin position="839"/>
        <end position="1173"/>
    </location>
</feature>
<dbReference type="GO" id="GO:0016787">
    <property type="term" value="F:hydrolase activity"/>
    <property type="evidence" value="ECO:0007669"/>
    <property type="project" value="UniProtKB-KW"/>
</dbReference>
<comment type="caution">
    <text evidence="10">The sequence shown here is derived from an EMBL/GenBank/DDBJ whole genome shotgun (WGS) entry which is preliminary data.</text>
</comment>
<dbReference type="EMBL" id="JAWSTH010000146">
    <property type="protein sequence ID" value="MDW5598500.1"/>
    <property type="molecule type" value="Genomic_DNA"/>
</dbReference>
<dbReference type="Gene3D" id="2.60.40.10">
    <property type="entry name" value="Immunoglobulins"/>
    <property type="match status" value="1"/>
</dbReference>
<dbReference type="SUPFAM" id="SSF49785">
    <property type="entry name" value="Galactose-binding domain-like"/>
    <property type="match status" value="1"/>
</dbReference>
<evidence type="ECO:0000256" key="5">
    <source>
        <dbReference type="SAM" id="SignalP"/>
    </source>
</evidence>
<dbReference type="RefSeq" id="WP_318601029.1">
    <property type="nucleotide sequence ID" value="NZ_JAWSTH010000146.1"/>
</dbReference>
<sequence>MRVMEATVRGRWRELCATALTLTALSSAAAVTPGSAFAATAPPQVTGLTTEQLTDPLGLDAARPRLAWKLSSDQRGARQRAYRILVASSPDKLQPGQADVWDSGEVTSAQSFDAVYNGPALTSSTRYHWRVQSFLKGDQTGTWSAPAWFETGLLDAAGWGSASWIGRADPVGAGVPQGAVAVDLAGASWIWHPDAASGVTAPPQPRYFRRAFTIPAGRTVTGAQLAVTADDNGEVWLNGERVGSTTTGNNAWMTAKRYRLAPVEGVNVLAVATTNTPETNGSNSPAGLLARVRVALDDGTFVTADTTSGFKTSTTASADWQQTSFDDSGWSDARQLGTYGMDPWKSRVTVPATAENPASAKTLDFTGANWIWSGGDAVPPTAPPQPRWFRKTFTIPAGRTISSAALIATADDGLDLYLDGERLISSPQVRDAWKTAQRADDLTLSPGDHVLAVTTRNSSESDGSNSPAGLLARLRVDYGDGSVTTVESDASWRGASAAQEGWEQPGFDDSGWSPATALGTYGANPWKTNVTIPPAPWAEPLLRRDFTVARAIRSARLYVAAGGYADLSINGERVNDHVLDPALTAYDQRLSYVTSDVTRLLREGANAIGAQLGRGFFGMQQANVWNWHQAPWNGPARVRALLRIDYADGGSETVPTDDSWRLAAGPTLADSLFAGETYDARRERDGFDAPGFDDSGWEAPSLLRAPGGQLVAQAHEPIRVVETLKPVAITNPAPGVHVLDFGRNVTGWARINVSGPAATKVNLLYSERLRSGRAWIESTYITGELQTDHYTLAGDPDGETWEPRFSYKGFQYVEVTGWPGELTAEDVQARVLHSDLPVIGGFDASNPLLDRIHELTVNTVFNNLHGIPTDTPVYEKNGWTGDAQVLAELTMFNLGSQSLHAKWLDDVSDSRSASGEPAVIAPTPGWGRDKPSPPWNAAYVMIPWWLYQYAGDERVVREHYDGIKKYVDWELGKQSGYLSSTNYGDWVAPDSGGGKPPEDPRVAGTAYVHLMTRTLSQMADLLGRDDDAARYREAAAKMRTAFNATFYDAQRGWYRGDSRDLGVYRQAHNVFALAFGLVPQSAQGRVAASIAADVRARGVHLNTGAMATKHLLPVLTAHGYGELAYQLATQRTAPSWGFWVDNGATSLWEMWTNPRSVGHAFLGTVDDWFWKDVAGLRSTGDGYATFDVRPHLVGDLTEASAFTRTPRGRAAVAWSRGASGAVTLRVTVPVGATARVHVPAQRLADVTEGGEPITRAAGVQVADDAAARAADGAVVLLAGAGDYTFVVGAPVAAGETTVSGPATPGGELVCTAPAFDGAGTATTAYAWTRDGAPIDGAAGARYVVREEDVARRIACVVTATNEAGSGSAASAAVVPVRDGAGTPGPAGPAGPIGPSGPGGAAGGP</sequence>
<proteinExistence type="predicted"/>
<dbReference type="InterPro" id="IPR013783">
    <property type="entry name" value="Ig-like_fold"/>
</dbReference>
<keyword evidence="5" id="KW-0732">Signal</keyword>
<dbReference type="InterPro" id="IPR012341">
    <property type="entry name" value="6hp_glycosidase-like_sf"/>
</dbReference>
<feature type="domain" description="Alpha-L-rhamnosidase concanavalin-like" evidence="6">
    <location>
        <begin position="733"/>
        <end position="833"/>
    </location>
</feature>
<dbReference type="Gene3D" id="2.60.40.2700">
    <property type="match status" value="1"/>
</dbReference>
<dbReference type="InterPro" id="IPR035396">
    <property type="entry name" value="Bac_rhamnosid6H"/>
</dbReference>
<name>A0ABU4HZ47_9ACTN</name>
<evidence type="ECO:0000313" key="10">
    <source>
        <dbReference type="EMBL" id="MDW5598500.1"/>
    </source>
</evidence>
<dbReference type="Pfam" id="PF17389">
    <property type="entry name" value="Bac_rhamnosid6H"/>
    <property type="match status" value="1"/>
</dbReference>
<dbReference type="Proteomes" id="UP001284601">
    <property type="component" value="Unassembled WGS sequence"/>
</dbReference>
<feature type="domain" description="Alpha-L-rhamnosidase C-terminal" evidence="9">
    <location>
        <begin position="1175"/>
        <end position="1248"/>
    </location>
</feature>
<dbReference type="Gene3D" id="1.50.10.10">
    <property type="match status" value="1"/>
</dbReference>
<dbReference type="Pfam" id="PF17390">
    <property type="entry name" value="Bac_rhamnosid_C"/>
    <property type="match status" value="1"/>
</dbReference>
<dbReference type="SUPFAM" id="SSF48208">
    <property type="entry name" value="Six-hairpin glycosidases"/>
    <property type="match status" value="1"/>
</dbReference>
<evidence type="ECO:0000256" key="4">
    <source>
        <dbReference type="SAM" id="MobiDB-lite"/>
    </source>
</evidence>
<feature type="signal peptide" evidence="5">
    <location>
        <begin position="1"/>
        <end position="38"/>
    </location>
</feature>
<protein>
    <recommendedName>
        <fullName evidence="2">alpha-L-rhamnosidase</fullName>
        <ecNumber evidence="2">3.2.1.40</ecNumber>
    </recommendedName>
</protein>
<dbReference type="PANTHER" id="PTHR33307:SF6">
    <property type="entry name" value="ALPHA-RHAMNOSIDASE (EUROFUNG)-RELATED"/>
    <property type="match status" value="1"/>
</dbReference>
<dbReference type="InterPro" id="IPR013737">
    <property type="entry name" value="Bac_rhamnosid_N"/>
</dbReference>
<feature type="domain" description="Bacterial alpha-L-rhamnosidase N-terminal" evidence="7">
    <location>
        <begin position="551"/>
        <end position="722"/>
    </location>
</feature>
<dbReference type="Gene3D" id="2.60.120.260">
    <property type="entry name" value="Galactose-binding domain-like"/>
    <property type="match status" value="4"/>
</dbReference>
<organism evidence="10 11">
    <name type="scientific">Conexibacter stalactiti</name>
    <dbReference type="NCBI Taxonomy" id="1940611"/>
    <lineage>
        <taxon>Bacteria</taxon>
        <taxon>Bacillati</taxon>
        <taxon>Actinomycetota</taxon>
        <taxon>Thermoleophilia</taxon>
        <taxon>Solirubrobacterales</taxon>
        <taxon>Conexibacteraceae</taxon>
        <taxon>Conexibacter</taxon>
    </lineage>
</organism>
<evidence type="ECO:0000259" key="6">
    <source>
        <dbReference type="Pfam" id="PF05592"/>
    </source>
</evidence>
<dbReference type="InterPro" id="IPR008928">
    <property type="entry name" value="6-hairpin_glycosidase_sf"/>
</dbReference>
<accession>A0ABU4HZ47</accession>
<evidence type="ECO:0000259" key="7">
    <source>
        <dbReference type="Pfam" id="PF08531"/>
    </source>
</evidence>
<evidence type="ECO:0000259" key="8">
    <source>
        <dbReference type="Pfam" id="PF17389"/>
    </source>
</evidence>
<dbReference type="InterPro" id="IPR008979">
    <property type="entry name" value="Galactose-bd-like_sf"/>
</dbReference>
<dbReference type="Pfam" id="PF25788">
    <property type="entry name" value="Ig_Rha78A_N"/>
    <property type="match status" value="1"/>
</dbReference>
<evidence type="ECO:0000256" key="3">
    <source>
        <dbReference type="ARBA" id="ARBA00022801"/>
    </source>
</evidence>
<evidence type="ECO:0000313" key="11">
    <source>
        <dbReference type="Proteomes" id="UP001284601"/>
    </source>
</evidence>
<feature type="compositionally biased region" description="Gly residues" evidence="4">
    <location>
        <begin position="1393"/>
        <end position="1404"/>
    </location>
</feature>
<gene>
    <name evidence="10" type="ORF">R7226_29335</name>
</gene>
<evidence type="ECO:0000256" key="2">
    <source>
        <dbReference type="ARBA" id="ARBA00012652"/>
    </source>
</evidence>
<feature type="region of interest" description="Disordered" evidence="4">
    <location>
        <begin position="1376"/>
        <end position="1404"/>
    </location>
</feature>
<dbReference type="Gene3D" id="2.60.420.10">
    <property type="entry name" value="Maltose phosphorylase, domain 3"/>
    <property type="match status" value="1"/>
</dbReference>
<feature type="non-terminal residue" evidence="10">
    <location>
        <position position="1404"/>
    </location>
</feature>
<feature type="chain" id="PRO_5045647108" description="alpha-L-rhamnosidase" evidence="5">
    <location>
        <begin position="39"/>
        <end position="1404"/>
    </location>
</feature>
<dbReference type="PANTHER" id="PTHR33307">
    <property type="entry name" value="ALPHA-RHAMNOSIDASE (EUROFUNG)"/>
    <property type="match status" value="1"/>
</dbReference>
<dbReference type="Pfam" id="PF05592">
    <property type="entry name" value="Bac_rhamnosid"/>
    <property type="match status" value="1"/>
</dbReference>
<dbReference type="InterPro" id="IPR035398">
    <property type="entry name" value="Bac_rhamnosid_C"/>
</dbReference>
<dbReference type="Pfam" id="PF08531">
    <property type="entry name" value="Bac_rhamnosid_N"/>
    <property type="match status" value="1"/>
</dbReference>